<dbReference type="PANTHER" id="PTHR11081">
    <property type="entry name" value="FLAP ENDONUCLEASE FAMILY MEMBER"/>
    <property type="match status" value="1"/>
</dbReference>
<accession>A0AAN6IGM7</accession>
<dbReference type="Pfam" id="PF00867">
    <property type="entry name" value="XPG_I"/>
    <property type="match status" value="1"/>
</dbReference>
<protein>
    <submittedName>
        <fullName evidence="3">PIN domain-like protein</fullName>
    </submittedName>
</protein>
<dbReference type="PANTHER" id="PTHR11081:SF75">
    <property type="entry name" value="ENDONUCLEASE, PUTATIVE (AFU_ORTHOLOGUE AFUA_3G13260)-RELATED"/>
    <property type="match status" value="1"/>
</dbReference>
<dbReference type="GO" id="GO:0006974">
    <property type="term" value="P:DNA damage response"/>
    <property type="evidence" value="ECO:0007669"/>
    <property type="project" value="UniProtKB-ARBA"/>
</dbReference>
<comment type="caution">
    <text evidence="3">The sequence shown here is derived from an EMBL/GenBank/DDBJ whole genome shotgun (WGS) entry which is preliminary data.</text>
</comment>
<dbReference type="EMBL" id="MU404353">
    <property type="protein sequence ID" value="KAI1614664.1"/>
    <property type="molecule type" value="Genomic_DNA"/>
</dbReference>
<dbReference type="InterPro" id="IPR029060">
    <property type="entry name" value="PIN-like_dom_sf"/>
</dbReference>
<sequence length="582" mass="66013">MGVNKLWDAIRARYPQEKEDTVPLPQLGEEYLRKNGRPFRVAVDVYPRIFADKGATDAIRDSGGMNHASKNVFYLAMHFLEAGVQPVFVYDGDGKPAFKRQRYHDYRRFTKTKRFLPRAESSTTRSVEDKDRDQSLAHIVQLTRETFTILGLPWVDATGEAEAECCAMQRAGLVDGVVTTDGDAFIFGSSLVLDLCNNEGNKPRRAYVYTSRNTMSRGFCLLFALVSGGDYTNGLKGYGPNAVQDLYDAFGEELNRILGSEEDVVEKVVAWSEQLGTKLKQSSIPRSGDLAKKLSRGFPKDVVQHYLDPSIHPRNDLRQCLPEDAWVRPMNVSRFRLHTEEYFDWKGRYYARKFAKNICPALMVRYLMIQGLQRHTRQLLPECGFRLDRAKVDDVARIKVFYNPEQLLQMKVSAEPVIEGYLRDFKFDPSKDQFAWLPRWLIENGAPVSYTWWHNSKGKSLTKAVPRKAPKARKRSQPGASNDDNDVEPTTPQRKRYRARPTTQPLAPQPMFAPSLSQHSANSSVDLPPLAALFNKDLECFGPHAAHDMSMPEFDKDLSRATNLSRLDAGSVEVIELNSSPC</sequence>
<feature type="compositionally biased region" description="Basic residues" evidence="1">
    <location>
        <begin position="465"/>
        <end position="476"/>
    </location>
</feature>
<feature type="region of interest" description="Disordered" evidence="1">
    <location>
        <begin position="461"/>
        <end position="521"/>
    </location>
</feature>
<reference evidence="3" key="1">
    <citation type="journal article" date="2022" name="bioRxiv">
        <title>Deciphering the potential niche of two novel black yeast fungi from a biological soil crust based on their genomes, phenotypes, and melanin regulation.</title>
        <authorList>
            <consortium name="DOE Joint Genome Institute"/>
            <person name="Carr E.C."/>
            <person name="Barton Q."/>
            <person name="Grambo S."/>
            <person name="Sullivan M."/>
            <person name="Renfro C.M."/>
            <person name="Kuo A."/>
            <person name="Pangilinan J."/>
            <person name="Lipzen A."/>
            <person name="Keymanesh K."/>
            <person name="Savage E."/>
            <person name="Barry K."/>
            <person name="Grigoriev I.V."/>
            <person name="Riekhof W.R."/>
            <person name="Harris S.S."/>
        </authorList>
    </citation>
    <scope>NUCLEOTIDE SEQUENCE</scope>
    <source>
        <strain evidence="3">JF 03-4F</strain>
    </source>
</reference>
<feature type="domain" description="XPG-I" evidence="2">
    <location>
        <begin position="148"/>
        <end position="225"/>
    </location>
</feature>
<dbReference type="InterPro" id="IPR006084">
    <property type="entry name" value="XPG/Rad2"/>
</dbReference>
<gene>
    <name evidence="3" type="ORF">EDD36DRAFT_234176</name>
</gene>
<evidence type="ECO:0000256" key="1">
    <source>
        <dbReference type="SAM" id="MobiDB-lite"/>
    </source>
</evidence>
<dbReference type="InterPro" id="IPR006086">
    <property type="entry name" value="XPG-I_dom"/>
</dbReference>
<evidence type="ECO:0000313" key="4">
    <source>
        <dbReference type="Proteomes" id="UP001203852"/>
    </source>
</evidence>
<organism evidence="3 4">
    <name type="scientific">Exophiala viscosa</name>
    <dbReference type="NCBI Taxonomy" id="2486360"/>
    <lineage>
        <taxon>Eukaryota</taxon>
        <taxon>Fungi</taxon>
        <taxon>Dikarya</taxon>
        <taxon>Ascomycota</taxon>
        <taxon>Pezizomycotina</taxon>
        <taxon>Eurotiomycetes</taxon>
        <taxon>Chaetothyriomycetidae</taxon>
        <taxon>Chaetothyriales</taxon>
        <taxon>Herpotrichiellaceae</taxon>
        <taxon>Exophiala</taxon>
    </lineage>
</organism>
<feature type="compositionally biased region" description="Polar residues" evidence="1">
    <location>
        <begin position="478"/>
        <end position="492"/>
    </location>
</feature>
<dbReference type="GO" id="GO:0017108">
    <property type="term" value="F:5'-flap endonuclease activity"/>
    <property type="evidence" value="ECO:0007669"/>
    <property type="project" value="TreeGrafter"/>
</dbReference>
<keyword evidence="4" id="KW-1185">Reference proteome</keyword>
<dbReference type="SUPFAM" id="SSF88723">
    <property type="entry name" value="PIN domain-like"/>
    <property type="match status" value="1"/>
</dbReference>
<dbReference type="Proteomes" id="UP001203852">
    <property type="component" value="Unassembled WGS sequence"/>
</dbReference>
<dbReference type="AlphaFoldDB" id="A0AAN6IGM7"/>
<name>A0AAN6IGM7_9EURO</name>
<dbReference type="Gene3D" id="3.40.50.1010">
    <property type="entry name" value="5'-nuclease"/>
    <property type="match status" value="1"/>
</dbReference>
<dbReference type="SMART" id="SM00484">
    <property type="entry name" value="XPGI"/>
    <property type="match status" value="1"/>
</dbReference>
<evidence type="ECO:0000313" key="3">
    <source>
        <dbReference type="EMBL" id="KAI1614664.1"/>
    </source>
</evidence>
<proteinExistence type="predicted"/>
<dbReference type="CDD" id="cd09870">
    <property type="entry name" value="PIN_YEN1"/>
    <property type="match status" value="1"/>
</dbReference>
<evidence type="ECO:0000259" key="2">
    <source>
        <dbReference type="SMART" id="SM00484"/>
    </source>
</evidence>
<dbReference type="PRINTS" id="PR00853">
    <property type="entry name" value="XPGRADSUPER"/>
</dbReference>